<keyword evidence="2" id="KW-1185">Reference proteome</keyword>
<dbReference type="EMBL" id="VUJX02000002">
    <property type="protein sequence ID" value="KAL0941208.1"/>
    <property type="molecule type" value="Genomic_DNA"/>
</dbReference>
<evidence type="ECO:0000313" key="2">
    <source>
        <dbReference type="Proteomes" id="UP000805649"/>
    </source>
</evidence>
<reference evidence="1 2" key="1">
    <citation type="journal article" date="2020" name="Phytopathology">
        <title>Genome Sequence Resources of Colletotrichum truncatum, C. plurivorum, C. musicola, and C. sojae: Four Species Pathogenic to Soybean (Glycine max).</title>
        <authorList>
            <person name="Rogerio F."/>
            <person name="Boufleur T.R."/>
            <person name="Ciampi-Guillardi M."/>
            <person name="Sukno S.A."/>
            <person name="Thon M.R."/>
            <person name="Massola Junior N.S."/>
            <person name="Baroncelli R."/>
        </authorList>
    </citation>
    <scope>NUCLEOTIDE SEQUENCE [LARGE SCALE GENOMIC DNA]</scope>
    <source>
        <strain evidence="1 2">CMES1059</strain>
    </source>
</reference>
<dbReference type="Proteomes" id="UP000805649">
    <property type="component" value="Unassembled WGS sequence"/>
</dbReference>
<evidence type="ECO:0000313" key="1">
    <source>
        <dbReference type="EMBL" id="KAL0941208.1"/>
    </source>
</evidence>
<protein>
    <submittedName>
        <fullName evidence="1">Uncharacterized protein</fullName>
    </submittedName>
</protein>
<proteinExistence type="predicted"/>
<sequence length="222" mass="23577">MLAENPNFALKIIDPTGNHTKTGEPEGFINNELQSRGFIIRTNETTTATGATSSATSSATPTTTGSASSGGSIGLSGGAVAGIAIGCVAAGALIMLAIWFIWLRKRRSGNSEANLVSGHHPTPTLHPVMHQDMRQDSAYASPNSSGDRMFEIQNTHRAHLSHQTSNVSPVSPMRRHTPPPSYPSPVDDYVPPMTELSGVREPQEVPSTNPNYPPELAGSHHH</sequence>
<accession>A0ACC3ZBD1</accession>
<gene>
    <name evidence="1" type="ORF">CTRU02_203971</name>
</gene>
<organism evidence="1 2">
    <name type="scientific">Colletotrichum truncatum</name>
    <name type="common">Anthracnose fungus</name>
    <name type="synonym">Colletotrichum capsici</name>
    <dbReference type="NCBI Taxonomy" id="5467"/>
    <lineage>
        <taxon>Eukaryota</taxon>
        <taxon>Fungi</taxon>
        <taxon>Dikarya</taxon>
        <taxon>Ascomycota</taxon>
        <taxon>Pezizomycotina</taxon>
        <taxon>Sordariomycetes</taxon>
        <taxon>Hypocreomycetidae</taxon>
        <taxon>Glomerellales</taxon>
        <taxon>Glomerellaceae</taxon>
        <taxon>Colletotrichum</taxon>
        <taxon>Colletotrichum truncatum species complex</taxon>
    </lineage>
</organism>
<name>A0ACC3ZBD1_COLTU</name>
<comment type="caution">
    <text evidence="1">The sequence shown here is derived from an EMBL/GenBank/DDBJ whole genome shotgun (WGS) entry which is preliminary data.</text>
</comment>